<evidence type="ECO:0000313" key="2">
    <source>
        <dbReference type="Proteomes" id="UP000586827"/>
    </source>
</evidence>
<organism evidence="1 2">
    <name type="scientific">Nocardia uniformis</name>
    <dbReference type="NCBI Taxonomy" id="53432"/>
    <lineage>
        <taxon>Bacteria</taxon>
        <taxon>Bacillati</taxon>
        <taxon>Actinomycetota</taxon>
        <taxon>Actinomycetes</taxon>
        <taxon>Mycobacteriales</taxon>
        <taxon>Nocardiaceae</taxon>
        <taxon>Nocardia</taxon>
    </lineage>
</organism>
<dbReference type="RefSeq" id="WP_067527410.1">
    <property type="nucleotide sequence ID" value="NZ_JABELX010000001.1"/>
</dbReference>
<sequence>MSTISELARELGRAGRRSGRRISRVGTDAVQRTAAEIQDLMAESGHLVLGAVRAKADELGLRDKRF</sequence>
<gene>
    <name evidence="1" type="ORF">HLB23_00230</name>
</gene>
<keyword evidence="2" id="KW-1185">Reference proteome</keyword>
<evidence type="ECO:0000313" key="1">
    <source>
        <dbReference type="EMBL" id="NNH68322.1"/>
    </source>
</evidence>
<proteinExistence type="predicted"/>
<accession>A0A849BNP1</accession>
<dbReference type="Proteomes" id="UP000586827">
    <property type="component" value="Unassembled WGS sequence"/>
</dbReference>
<reference evidence="1 2" key="1">
    <citation type="submission" date="2020-05" db="EMBL/GenBank/DDBJ databases">
        <title>MicrobeNet Type strains.</title>
        <authorList>
            <person name="Nicholson A.C."/>
        </authorList>
    </citation>
    <scope>NUCLEOTIDE SEQUENCE [LARGE SCALE GENOMIC DNA]</scope>
    <source>
        <strain evidence="1 2">JCM 3224</strain>
    </source>
</reference>
<name>A0A849BNP1_9NOCA</name>
<dbReference type="EMBL" id="JABELX010000001">
    <property type="protein sequence ID" value="NNH68322.1"/>
    <property type="molecule type" value="Genomic_DNA"/>
</dbReference>
<comment type="caution">
    <text evidence="1">The sequence shown here is derived from an EMBL/GenBank/DDBJ whole genome shotgun (WGS) entry which is preliminary data.</text>
</comment>
<dbReference type="AlphaFoldDB" id="A0A849BNP1"/>
<protein>
    <submittedName>
        <fullName evidence="1">Uncharacterized protein</fullName>
    </submittedName>
</protein>